<dbReference type="NCBIfam" id="TIGR04183">
    <property type="entry name" value="Por_Secre_tail"/>
    <property type="match status" value="1"/>
</dbReference>
<sequence>MLIATTWQGIAQTNTTRENAQEITTGEQIISQLTPGTVEHLWYKLSVTAGKWYEIPHPPYALEIYKGSEPGSLYSHSYNDSYPGFRAIQFQAAETGFYYIERWYNSAVGNRLEWSVIEVTDNRVCSNAETVQIGSTTDVPTGQRERWYKAAHQANKYYVAEGDLSLQVFQSCGGTALANNRQVYRAESSADMFFKLTGAGAGGTLTLKEIPVQTNTTKETALSLTLGQAVEYSHIFGQSLCFKVDLEEGKAYEIIADINQFYHSPVSVSDPEGNSMPGGVNESVSPAGASRWFTAPSTGEFYIYRNTYDYSYVNPELWSMVVAEITDARVCNNAIVAAENQTMSYHHKDYLSHWWKIDLEAGNTYLVDFVNKNGSSSKIGVFAECGDENPIEQSNESFSFVASKTGTYYLHASSTYRQYDEVLSSFAIRKIANQNNFDCASALSIEPGNMVTTAHSFGNNLWYKINVKAGKAYEIDGRQRASSWSDVVKVFTACGQTRPVYSGSSSPLLLYLEPQTDGVYYICWSGDASTATFAWQVNEVNDNRVCSMAETAPTGQDITITRNSHANNTYWYRLTMQGGKVYEIDFSNAYKYSWYSNDYMEFYGQCGPDQQYSESITKSRHLLTPAKDSVLYLKIKPSSSQNSPLVWRINELNSADNRLCSYATAVSLNTGIQTDHTTGYVKQWYKITLESDKIYEVDVSQAGNNLYYYKGNICNEPPSYLDPIAPGNKFLIAPAETSEYYILSLNEEINTNFTWSIKETEGDNRLRAFATEITPGTEFSVDHTESNVRWYKVNMAEGALYTINFRVNYQNVDIFNDNNDSALKYGYGQTFTFLAKTGGMYYLKFYNTNAKPVFNCTVEGIIDNRSCLYPVPATIGTTASGTGLDSDGRWFSVNLEGGGIYEFDFSNINQNATTTSRIYAACTDSKPLDEGKSEKILFKPAQAGVYLVHISTENGVTSNDAWSWSFNTATADNRLCEYATTVNPGDTTTIDLNNGIGRRWYKVDIEGGKFYEMGIVDLQYARMEVYAACGGEPLAGLGGNKKVINSENDATLYVKVSDGNNARWYIKEVPADGLLCYEGIEIELGQQITTTGSGIDVEFTPVGYQYPVSFYNGTWYKISNLEPGIYEARLEQWQESEEDENFGGTYEEGYYYAPFYYVSVFGSCDLSTSYIGSAGHGFNRGRFRFQVDANKTYYLLLANEMNSPSFTWELVKTGDVVAKGIIRVSLEDSSNQPLANVSDADIYIYRKQGNTLTLADQANWDPEADNFVGSTFSSLSLEEGTYLVYIDNVPGHLPGWYQNAGVWEDATEINLTKQGARLKYTPKAIPTDISTGDITISGTVYDNESGGQITIQDIDICIYRERSQPQGARRQTAPVPYRVVNSTNWELIARLKTDAQGHYQLSNLPEGRYMIVVDLPGYATENGGIVLNAEAGQSYANNNFEADESSMTIKTQVTGLKDLNLSGINLYPNPFDKEIVVEGAKDSWLQIFGTNGNRIYTRQLTSEKESVLLNLSSGIYYFRIEKDGNSKSFVVVKK</sequence>
<proteinExistence type="predicted"/>
<comment type="caution">
    <text evidence="1">The sequence shown here is derived from an EMBL/GenBank/DDBJ whole genome shotgun (WGS) entry which is preliminary data.</text>
</comment>
<gene>
    <name evidence="1" type="ORF">SDC9_31145</name>
</gene>
<name>A0A644V1R5_9ZZZZ</name>
<dbReference type="Gene3D" id="2.60.40.10">
    <property type="entry name" value="Immunoglobulins"/>
    <property type="match status" value="1"/>
</dbReference>
<dbReference type="InterPro" id="IPR013783">
    <property type="entry name" value="Ig-like_fold"/>
</dbReference>
<dbReference type="Gene3D" id="2.60.120.380">
    <property type="match status" value="1"/>
</dbReference>
<organism evidence="1">
    <name type="scientific">bioreactor metagenome</name>
    <dbReference type="NCBI Taxonomy" id="1076179"/>
    <lineage>
        <taxon>unclassified sequences</taxon>
        <taxon>metagenomes</taxon>
        <taxon>ecological metagenomes</taxon>
    </lineage>
</organism>
<protein>
    <recommendedName>
        <fullName evidence="2">Secretion system C-terminal sorting domain-containing protein</fullName>
    </recommendedName>
</protein>
<evidence type="ECO:0008006" key="2">
    <source>
        <dbReference type="Google" id="ProtNLM"/>
    </source>
</evidence>
<evidence type="ECO:0000313" key="1">
    <source>
        <dbReference type="EMBL" id="MPL85177.1"/>
    </source>
</evidence>
<dbReference type="SUPFAM" id="SSF49464">
    <property type="entry name" value="Carboxypeptidase regulatory domain-like"/>
    <property type="match status" value="1"/>
</dbReference>
<dbReference type="EMBL" id="VSSQ01000201">
    <property type="protein sequence ID" value="MPL85177.1"/>
    <property type="molecule type" value="Genomic_DNA"/>
</dbReference>
<reference evidence="1" key="1">
    <citation type="submission" date="2019-08" db="EMBL/GenBank/DDBJ databases">
        <authorList>
            <person name="Kucharzyk K."/>
            <person name="Murdoch R.W."/>
            <person name="Higgins S."/>
            <person name="Loffler F."/>
        </authorList>
    </citation>
    <scope>NUCLEOTIDE SEQUENCE</scope>
</reference>
<dbReference type="InterPro" id="IPR008969">
    <property type="entry name" value="CarboxyPept-like_regulatory"/>
</dbReference>
<dbReference type="InterPro" id="IPR026444">
    <property type="entry name" value="Secre_tail"/>
</dbReference>
<accession>A0A644V1R5</accession>